<dbReference type="RefSeq" id="WP_139649176.1">
    <property type="nucleotide sequence ID" value="NZ_BAAAZS010000037.1"/>
</dbReference>
<comment type="caution">
    <text evidence="2">The sequence shown here is derived from an EMBL/GenBank/DDBJ whole genome shotgun (WGS) entry which is preliminary data.</text>
</comment>
<accession>A0A5C4UQS5</accession>
<proteinExistence type="predicted"/>
<evidence type="ECO:0000313" key="2">
    <source>
        <dbReference type="EMBL" id="TNM26031.1"/>
    </source>
</evidence>
<name>A0A5C4UQS5_9ACTN</name>
<evidence type="ECO:0000256" key="1">
    <source>
        <dbReference type="SAM" id="MobiDB-lite"/>
    </source>
</evidence>
<feature type="region of interest" description="Disordered" evidence="1">
    <location>
        <begin position="217"/>
        <end position="239"/>
    </location>
</feature>
<dbReference type="EMBL" id="VDGT01000025">
    <property type="protein sequence ID" value="TNM26031.1"/>
    <property type="molecule type" value="Genomic_DNA"/>
</dbReference>
<gene>
    <name evidence="2" type="ORF">FH715_24975</name>
</gene>
<feature type="region of interest" description="Disordered" evidence="1">
    <location>
        <begin position="39"/>
        <end position="68"/>
    </location>
</feature>
<evidence type="ECO:0000313" key="3">
    <source>
        <dbReference type="Proteomes" id="UP000311713"/>
    </source>
</evidence>
<reference evidence="2 3" key="1">
    <citation type="submission" date="2019-06" db="EMBL/GenBank/DDBJ databases">
        <title>Draft genome of Streptomyces sedi sp. JCM16909.</title>
        <authorList>
            <person name="Klykleung N."/>
            <person name="Tanasupawat S."/>
            <person name="Kudo T."/>
            <person name="Yuki M."/>
            <person name="Ohkuma M."/>
        </authorList>
    </citation>
    <scope>NUCLEOTIDE SEQUENCE [LARGE SCALE GENOMIC DNA]</scope>
    <source>
        <strain evidence="2 3">JCM 16909</strain>
    </source>
</reference>
<dbReference type="Proteomes" id="UP000311713">
    <property type="component" value="Unassembled WGS sequence"/>
</dbReference>
<protein>
    <submittedName>
        <fullName evidence="2">Uncharacterized protein</fullName>
    </submittedName>
</protein>
<organism evidence="2 3">
    <name type="scientific">Streptomyces sedi</name>
    <dbReference type="NCBI Taxonomy" id="555059"/>
    <lineage>
        <taxon>Bacteria</taxon>
        <taxon>Bacillati</taxon>
        <taxon>Actinomycetota</taxon>
        <taxon>Actinomycetes</taxon>
        <taxon>Kitasatosporales</taxon>
        <taxon>Streptomycetaceae</taxon>
        <taxon>Streptomyces</taxon>
    </lineage>
</organism>
<sequence length="239" mass="24747">MSREQDTHMTHRGTRARKALMAAAGAVLIGVLAQPAIASASPGSTGSPDSAGSPSSSDSSGSSQEVAATPVETVEAYAPIEVGPDYLMALLPEDAPNYVFSGVEDFDRALEWAKGSGGVPLKPSKISGDFRLEPDFAVLGGGWRIDGAPSRIAAEVRSGDEVETVEAKLVQLEGEEGWGGYYFEGTIPVGGDVDSVTVRAYDAEGQVFDEVLVENNEEGGVGQESPGTGSAFGTHRIAN</sequence>
<dbReference type="OrthoDB" id="4221186at2"/>
<feature type="compositionally biased region" description="Low complexity" evidence="1">
    <location>
        <begin position="39"/>
        <end position="63"/>
    </location>
</feature>
<keyword evidence="3" id="KW-1185">Reference proteome</keyword>
<dbReference type="AlphaFoldDB" id="A0A5C4UQS5"/>